<dbReference type="InterPro" id="IPR050415">
    <property type="entry name" value="MRET"/>
</dbReference>
<evidence type="ECO:0000256" key="1">
    <source>
        <dbReference type="ARBA" id="ARBA00001974"/>
    </source>
</evidence>
<dbReference type="PROSITE" id="PS51085">
    <property type="entry name" value="2FE2S_FER_2"/>
    <property type="match status" value="1"/>
</dbReference>
<dbReference type="Pfam" id="PF00970">
    <property type="entry name" value="FAD_binding_6"/>
    <property type="match status" value="1"/>
</dbReference>
<evidence type="ECO:0000313" key="11">
    <source>
        <dbReference type="EMBL" id="MCP9762824.1"/>
    </source>
</evidence>
<dbReference type="Proteomes" id="UP001204144">
    <property type="component" value="Unassembled WGS sequence"/>
</dbReference>
<dbReference type="RefSeq" id="WP_255036601.1">
    <property type="nucleotide sequence ID" value="NZ_RJUF01000015.1"/>
</dbReference>
<reference evidence="11 12" key="1">
    <citation type="submission" date="2018-11" db="EMBL/GenBank/DDBJ databases">
        <title>Novel bacteria species description.</title>
        <authorList>
            <person name="Han J.-H."/>
        </authorList>
    </citation>
    <scope>NUCLEOTIDE SEQUENCE [LARGE SCALE GENOMIC DNA]</scope>
    <source>
        <strain evidence="11 12">KCTC23259</strain>
    </source>
</reference>
<dbReference type="PANTHER" id="PTHR47354:SF8">
    <property type="entry name" value="1,2-PHENYLACETYL-COA EPOXIDASE, SUBUNIT E"/>
    <property type="match status" value="1"/>
</dbReference>
<evidence type="ECO:0000256" key="8">
    <source>
        <dbReference type="ARBA" id="ARBA00023014"/>
    </source>
</evidence>
<dbReference type="InterPro" id="IPR001433">
    <property type="entry name" value="OxRdtase_FAD/NAD-bd"/>
</dbReference>
<dbReference type="InterPro" id="IPR001041">
    <property type="entry name" value="2Fe-2S_ferredoxin-type"/>
</dbReference>
<dbReference type="CDD" id="cd06214">
    <property type="entry name" value="PA_degradation_oxidoreductase_like"/>
    <property type="match status" value="1"/>
</dbReference>
<evidence type="ECO:0000313" key="12">
    <source>
        <dbReference type="Proteomes" id="UP001204144"/>
    </source>
</evidence>
<keyword evidence="2" id="KW-0285">Flavoprotein</keyword>
<dbReference type="GO" id="GO:0016491">
    <property type="term" value="F:oxidoreductase activity"/>
    <property type="evidence" value="ECO:0007669"/>
    <property type="project" value="UniProtKB-KW"/>
</dbReference>
<dbReference type="InterPro" id="IPR006058">
    <property type="entry name" value="2Fe2S_fd_BS"/>
</dbReference>
<dbReference type="PRINTS" id="PR00371">
    <property type="entry name" value="FPNCR"/>
</dbReference>
<dbReference type="CDD" id="cd00207">
    <property type="entry name" value="fer2"/>
    <property type="match status" value="1"/>
</dbReference>
<dbReference type="SUPFAM" id="SSF63380">
    <property type="entry name" value="Riboflavin synthase domain-like"/>
    <property type="match status" value="1"/>
</dbReference>
<comment type="cofactor">
    <cofactor evidence="1">
        <name>FAD</name>
        <dbReference type="ChEBI" id="CHEBI:57692"/>
    </cofactor>
</comment>
<dbReference type="Gene3D" id="2.40.30.10">
    <property type="entry name" value="Translation factors"/>
    <property type="match status" value="1"/>
</dbReference>
<dbReference type="PROSITE" id="PS00197">
    <property type="entry name" value="2FE2S_FER_1"/>
    <property type="match status" value="1"/>
</dbReference>
<dbReference type="InterPro" id="IPR017927">
    <property type="entry name" value="FAD-bd_FR_type"/>
</dbReference>
<dbReference type="InterPro" id="IPR012675">
    <property type="entry name" value="Beta-grasp_dom_sf"/>
</dbReference>
<dbReference type="Pfam" id="PF00111">
    <property type="entry name" value="Fer2"/>
    <property type="match status" value="1"/>
</dbReference>
<feature type="domain" description="2Fe-2S ferredoxin-type" evidence="9">
    <location>
        <begin position="261"/>
        <end position="349"/>
    </location>
</feature>
<keyword evidence="3" id="KW-0001">2Fe-2S</keyword>
<dbReference type="InterPro" id="IPR001709">
    <property type="entry name" value="Flavoprot_Pyr_Nucl_cyt_Rdtase"/>
</dbReference>
<dbReference type="SUPFAM" id="SSF54292">
    <property type="entry name" value="2Fe-2S ferredoxin-like"/>
    <property type="match status" value="1"/>
</dbReference>
<dbReference type="PROSITE" id="PS51384">
    <property type="entry name" value="FAD_FR"/>
    <property type="match status" value="1"/>
</dbReference>
<keyword evidence="5" id="KW-0274">FAD</keyword>
<gene>
    <name evidence="11" type="ORF">EGI31_07630</name>
</gene>
<organism evidence="11 12">
    <name type="scientific">Lacihabitans soyangensis</name>
    <dbReference type="NCBI Taxonomy" id="869394"/>
    <lineage>
        <taxon>Bacteria</taxon>
        <taxon>Pseudomonadati</taxon>
        <taxon>Bacteroidota</taxon>
        <taxon>Cytophagia</taxon>
        <taxon>Cytophagales</taxon>
        <taxon>Leadbetterellaceae</taxon>
        <taxon>Lacihabitans</taxon>
    </lineage>
</organism>
<dbReference type="Gene3D" id="3.40.50.80">
    <property type="entry name" value="Nucleotide-binding domain of ferredoxin-NADP reductase (FNR) module"/>
    <property type="match status" value="1"/>
</dbReference>
<dbReference type="EMBL" id="RJUF01000015">
    <property type="protein sequence ID" value="MCP9762824.1"/>
    <property type="molecule type" value="Genomic_DNA"/>
</dbReference>
<comment type="caution">
    <text evidence="11">The sequence shown here is derived from an EMBL/GenBank/DDBJ whole genome shotgun (WGS) entry which is preliminary data.</text>
</comment>
<keyword evidence="12" id="KW-1185">Reference proteome</keyword>
<evidence type="ECO:0000256" key="5">
    <source>
        <dbReference type="ARBA" id="ARBA00022827"/>
    </source>
</evidence>
<dbReference type="AlphaFoldDB" id="A0AAE3H2K6"/>
<dbReference type="Pfam" id="PF00175">
    <property type="entry name" value="NAD_binding_1"/>
    <property type="match status" value="1"/>
</dbReference>
<sequence length="349" mass="39195">MKTYFLQVKEVIQETADTITISFWHPISEQIKYKAGQFITIAVPTQDGKKVKRSYSMSSSPAADTAVAVTVKRVPNGIVSNYLNDNVRTGDFLEVIEPMGNFFFEADENSQGNIFLFGAGSGITPLISIAKTALKAEANTKVKLLYGNRTEESIIFKKELEILENQYKGRFSVQHILSQPQGIWVGERGRINQANATLWLKDACADFKKDHFYMCGPEEMMDGIKKIFELYDVPKDQVHFERFNAPMQEEDTVNIDEIKKQTVKVIYDGDTHEFVVEPHQTILEAALEQDIDLPYSCQAGMCTACLGKCTDGKVKMDEEEGLTEKEIAQGYILTCVSHPMSEGVVVEID</sequence>
<keyword evidence="6" id="KW-0560">Oxidoreductase</keyword>
<evidence type="ECO:0000259" key="10">
    <source>
        <dbReference type="PROSITE" id="PS51384"/>
    </source>
</evidence>
<name>A0AAE3H2K6_9BACT</name>
<dbReference type="PRINTS" id="PR00406">
    <property type="entry name" value="CYTB5RDTASE"/>
</dbReference>
<keyword evidence="8" id="KW-0411">Iron-sulfur</keyword>
<keyword evidence="7" id="KW-0408">Iron</keyword>
<evidence type="ECO:0000256" key="6">
    <source>
        <dbReference type="ARBA" id="ARBA00023002"/>
    </source>
</evidence>
<feature type="domain" description="FAD-binding FR-type" evidence="10">
    <location>
        <begin position="1"/>
        <end position="105"/>
    </location>
</feature>
<dbReference type="GO" id="GO:0046872">
    <property type="term" value="F:metal ion binding"/>
    <property type="evidence" value="ECO:0007669"/>
    <property type="project" value="UniProtKB-KW"/>
</dbReference>
<evidence type="ECO:0000256" key="7">
    <source>
        <dbReference type="ARBA" id="ARBA00023004"/>
    </source>
</evidence>
<evidence type="ECO:0000256" key="2">
    <source>
        <dbReference type="ARBA" id="ARBA00022630"/>
    </source>
</evidence>
<dbReference type="InterPro" id="IPR008333">
    <property type="entry name" value="Cbr1-like_FAD-bd_dom"/>
</dbReference>
<evidence type="ECO:0000256" key="4">
    <source>
        <dbReference type="ARBA" id="ARBA00022723"/>
    </source>
</evidence>
<dbReference type="Gene3D" id="3.10.20.30">
    <property type="match status" value="1"/>
</dbReference>
<dbReference type="InterPro" id="IPR036010">
    <property type="entry name" value="2Fe-2S_ferredoxin-like_sf"/>
</dbReference>
<proteinExistence type="predicted"/>
<dbReference type="SUPFAM" id="SSF52343">
    <property type="entry name" value="Ferredoxin reductase-like, C-terminal NADP-linked domain"/>
    <property type="match status" value="1"/>
</dbReference>
<dbReference type="InterPro" id="IPR017938">
    <property type="entry name" value="Riboflavin_synthase-like_b-brl"/>
</dbReference>
<dbReference type="InterPro" id="IPR039261">
    <property type="entry name" value="FNR_nucleotide-bd"/>
</dbReference>
<dbReference type="GO" id="GO:0051537">
    <property type="term" value="F:2 iron, 2 sulfur cluster binding"/>
    <property type="evidence" value="ECO:0007669"/>
    <property type="project" value="UniProtKB-KW"/>
</dbReference>
<keyword evidence="4" id="KW-0479">Metal-binding</keyword>
<accession>A0AAE3H2K6</accession>
<protein>
    <submittedName>
        <fullName evidence="11">Ferredoxin--NADP reductase</fullName>
    </submittedName>
</protein>
<evidence type="ECO:0000256" key="3">
    <source>
        <dbReference type="ARBA" id="ARBA00022714"/>
    </source>
</evidence>
<dbReference type="PANTHER" id="PTHR47354">
    <property type="entry name" value="NADH OXIDOREDUCTASE HCR"/>
    <property type="match status" value="1"/>
</dbReference>
<dbReference type="GO" id="GO:0050660">
    <property type="term" value="F:flavin adenine dinucleotide binding"/>
    <property type="evidence" value="ECO:0007669"/>
    <property type="project" value="TreeGrafter"/>
</dbReference>
<evidence type="ECO:0000259" key="9">
    <source>
        <dbReference type="PROSITE" id="PS51085"/>
    </source>
</evidence>